<sequence length="528" mass="59793">MLRFFRREALYPWMGKSSIYEFIQNNMDEAGHLRDNTLPDDEEFWDGKGIRWVAGGLDGAFSHHVAGSNGEVNVRELVQLIAKQSRKPGNKTRRETYVKLMQVDLLSLIDPLLEALLREPGGSLENLYNEAYWMAEHGADRNVVKLGMAILGQFQTEHHKQLVMLLGKHDEFTLYAAVAIQNSLKDSNSQLFELARFAKGWGKIHLVERLEPATSEIKDWLIRNGFRNEVMDAYLACICARNGELHLALESELIDSALYEGAGGIITALLSGGPAEDIDDYEHAATVVKQYLRHAERMCSTLSHLVVLFDLVDFLNQDEERWESRYQTGWKAEDRESLQEICRSIIERKEWTDQISSGLQSSAPGERFDAIRAGKALGWDIWPILFEQLQKDPLNHTLYFEVMNTDERERAQAVVGFAEQALPLSRIATGSADELGIGPMFEPHRLLSVLLQSLDRFEGLGVTLITTGLKSPVVNNRNMALRALEGWTARWTDTLRENLLEAATNEPDNGVKERIEKLLQQNDEGNSK</sequence>
<proteinExistence type="predicted"/>
<evidence type="ECO:0000313" key="1">
    <source>
        <dbReference type="EMBL" id="RNB92432.1"/>
    </source>
</evidence>
<accession>A0A3M8DWF6</accession>
<reference evidence="1 2" key="1">
    <citation type="submission" date="2018-10" db="EMBL/GenBank/DDBJ databases">
        <title>Phylogenomics of Brevibacillus.</title>
        <authorList>
            <person name="Dunlap C."/>
        </authorList>
    </citation>
    <scope>NUCLEOTIDE SEQUENCE [LARGE SCALE GENOMIC DNA]</scope>
    <source>
        <strain evidence="1 2">JCM 15716</strain>
    </source>
</reference>
<dbReference type="OrthoDB" id="8402552at2"/>
<dbReference type="RefSeq" id="WP_122916137.1">
    <property type="nucleotide sequence ID" value="NZ_RHHQ01000003.1"/>
</dbReference>
<comment type="caution">
    <text evidence="1">The sequence shown here is derived from an EMBL/GenBank/DDBJ whole genome shotgun (WGS) entry which is preliminary data.</text>
</comment>
<dbReference type="EMBL" id="RHHQ01000003">
    <property type="protein sequence ID" value="RNB92432.1"/>
    <property type="molecule type" value="Genomic_DNA"/>
</dbReference>
<gene>
    <name evidence="1" type="ORF">EDM56_01660</name>
</gene>
<name>A0A3M8DWF6_9BACL</name>
<keyword evidence="2" id="KW-1185">Reference proteome</keyword>
<organism evidence="1 2">
    <name type="scientific">Brevibacillus fluminis</name>
    <dbReference type="NCBI Taxonomy" id="511487"/>
    <lineage>
        <taxon>Bacteria</taxon>
        <taxon>Bacillati</taxon>
        <taxon>Bacillota</taxon>
        <taxon>Bacilli</taxon>
        <taxon>Bacillales</taxon>
        <taxon>Paenibacillaceae</taxon>
        <taxon>Brevibacillus</taxon>
    </lineage>
</organism>
<evidence type="ECO:0000313" key="2">
    <source>
        <dbReference type="Proteomes" id="UP000271031"/>
    </source>
</evidence>
<dbReference type="AlphaFoldDB" id="A0A3M8DWF6"/>
<dbReference type="Proteomes" id="UP000271031">
    <property type="component" value="Unassembled WGS sequence"/>
</dbReference>
<protein>
    <submittedName>
        <fullName evidence="1">Limonene hydroxylase</fullName>
    </submittedName>
</protein>